<protein>
    <recommendedName>
        <fullName evidence="1">Heterokaryon incompatibility domain-containing protein</fullName>
    </recommendedName>
</protein>
<dbReference type="PANTHER" id="PTHR24148:SF73">
    <property type="entry name" value="HET DOMAIN PROTEIN (AFU_ORTHOLOGUE AFUA_8G01020)"/>
    <property type="match status" value="1"/>
</dbReference>
<accession>A0A6G1IQ32</accession>
<proteinExistence type="predicted"/>
<dbReference type="OrthoDB" id="2157530at2759"/>
<name>A0A6G1IQ32_9PLEO</name>
<reference evidence="2" key="1">
    <citation type="journal article" date="2020" name="Stud. Mycol.">
        <title>101 Dothideomycetes genomes: a test case for predicting lifestyles and emergence of pathogens.</title>
        <authorList>
            <person name="Haridas S."/>
            <person name="Albert R."/>
            <person name="Binder M."/>
            <person name="Bloem J."/>
            <person name="Labutti K."/>
            <person name="Salamov A."/>
            <person name="Andreopoulos B."/>
            <person name="Baker S."/>
            <person name="Barry K."/>
            <person name="Bills G."/>
            <person name="Bluhm B."/>
            <person name="Cannon C."/>
            <person name="Castanera R."/>
            <person name="Culley D."/>
            <person name="Daum C."/>
            <person name="Ezra D."/>
            <person name="Gonzalez J."/>
            <person name="Henrissat B."/>
            <person name="Kuo A."/>
            <person name="Liang C."/>
            <person name="Lipzen A."/>
            <person name="Lutzoni F."/>
            <person name="Magnuson J."/>
            <person name="Mondo S."/>
            <person name="Nolan M."/>
            <person name="Ohm R."/>
            <person name="Pangilinan J."/>
            <person name="Park H.-J."/>
            <person name="Ramirez L."/>
            <person name="Alfaro M."/>
            <person name="Sun H."/>
            <person name="Tritt A."/>
            <person name="Yoshinaga Y."/>
            <person name="Zwiers L.-H."/>
            <person name="Turgeon B."/>
            <person name="Goodwin S."/>
            <person name="Spatafora J."/>
            <person name="Crous P."/>
            <person name="Grigoriev I."/>
        </authorList>
    </citation>
    <scope>NUCLEOTIDE SEQUENCE</scope>
    <source>
        <strain evidence="2">CBS 122367</strain>
    </source>
</reference>
<feature type="domain" description="Heterokaryon incompatibility" evidence="1">
    <location>
        <begin position="48"/>
        <end position="193"/>
    </location>
</feature>
<evidence type="ECO:0000259" key="1">
    <source>
        <dbReference type="Pfam" id="PF06985"/>
    </source>
</evidence>
<gene>
    <name evidence="2" type="ORF">K458DRAFT_393372</name>
</gene>
<dbReference type="Proteomes" id="UP000799291">
    <property type="component" value="Unassembled WGS sequence"/>
</dbReference>
<dbReference type="Pfam" id="PF26639">
    <property type="entry name" value="Het-6_barrel"/>
    <property type="match status" value="1"/>
</dbReference>
<dbReference type="InterPro" id="IPR052895">
    <property type="entry name" value="HetReg/Transcr_Mod"/>
</dbReference>
<dbReference type="EMBL" id="MU005599">
    <property type="protein sequence ID" value="KAF2680100.1"/>
    <property type="molecule type" value="Genomic_DNA"/>
</dbReference>
<dbReference type="PANTHER" id="PTHR24148">
    <property type="entry name" value="ANKYRIN REPEAT DOMAIN-CONTAINING PROTEIN 39 HOMOLOG-RELATED"/>
    <property type="match status" value="1"/>
</dbReference>
<evidence type="ECO:0000313" key="3">
    <source>
        <dbReference type="Proteomes" id="UP000799291"/>
    </source>
</evidence>
<sequence length="600" mass="66909">MPVPFIYPPIPTGSDCFRLLRILPSQEDDATISCELFAASINSSAGNYMAGSYTWGLDSTKLSIVLNGTKFHVRKNLFDFLRVLRSEQTSTIIWIDAICIDQSNPLERTQQVGLMADIYDHASAVAIWMGPSSGDLDRSMDMICLLGSDESIHVDPSQGRSVLVADGDELGQVLKVTPFFNLPWWFRIWTVQEYALAKRRIFYCGNRMIEGDVINNYAKNVRFHERQCCSGIMIGYRVGNLKVTMWDSVANLEMLKTYDDGERVPFLQTLGRFEFRAATDPRDKIYGLLGMLESPSQGFLDARYDRTPQEACATLVQAWLLHHSSLDFLEHVGDYPAFSSQSFVPNWTEARMHEHDRWNSDRRYRMAGVYDAAAGRLTDWKMDAQGGATCTGVVIDTITSVTHTEWMNFTELFRSAQDLLGIKGRAHEVYTPTGQSMDDAFALTMTAGLQFENQDPHSKHIMRRDVVDSHLLFGISFIDDGIVAVSVPAGSSEYQASINSVLSFFRSLVYGRRFVVTKKGYFGFAPESSGPGDTVAVLFGSRSPCVLRSQAGGIAGTEGMGGEKPTYQVLGTAYIHGLMHGECFADDASDRFTPTSMHFI</sequence>
<organism evidence="2 3">
    <name type="scientific">Lentithecium fluviatile CBS 122367</name>
    <dbReference type="NCBI Taxonomy" id="1168545"/>
    <lineage>
        <taxon>Eukaryota</taxon>
        <taxon>Fungi</taxon>
        <taxon>Dikarya</taxon>
        <taxon>Ascomycota</taxon>
        <taxon>Pezizomycotina</taxon>
        <taxon>Dothideomycetes</taxon>
        <taxon>Pleosporomycetidae</taxon>
        <taxon>Pleosporales</taxon>
        <taxon>Massarineae</taxon>
        <taxon>Lentitheciaceae</taxon>
        <taxon>Lentithecium</taxon>
    </lineage>
</organism>
<dbReference type="AlphaFoldDB" id="A0A6G1IQ32"/>
<evidence type="ECO:0000313" key="2">
    <source>
        <dbReference type="EMBL" id="KAF2680100.1"/>
    </source>
</evidence>
<keyword evidence="3" id="KW-1185">Reference proteome</keyword>
<dbReference type="InterPro" id="IPR010730">
    <property type="entry name" value="HET"/>
</dbReference>
<dbReference type="Pfam" id="PF06985">
    <property type="entry name" value="HET"/>
    <property type="match status" value="1"/>
</dbReference>